<keyword evidence="2" id="KW-0442">Lipid degradation</keyword>
<accession>A0ABS5GUW0</accession>
<dbReference type="Gene3D" id="3.40.50.1820">
    <property type="entry name" value="alpha/beta hydrolase"/>
    <property type="match status" value="1"/>
</dbReference>
<keyword evidence="3" id="KW-0443">Lipid metabolism</keyword>
<dbReference type="InterPro" id="IPR016986">
    <property type="entry name" value="UCP031982_abhydr"/>
</dbReference>
<comment type="caution">
    <text evidence="5">The sequence shown here is derived from an EMBL/GenBank/DDBJ whole genome shotgun (WGS) entry which is preliminary data.</text>
</comment>
<dbReference type="EMBL" id="JAGRZL010000057">
    <property type="protein sequence ID" value="MBR7630933.1"/>
    <property type="molecule type" value="Genomic_DNA"/>
</dbReference>
<evidence type="ECO:0000256" key="1">
    <source>
        <dbReference type="ARBA" id="ARBA00022801"/>
    </source>
</evidence>
<organism evidence="5 6">
    <name type="scientific">Aeromonas popoffii</name>
    <dbReference type="NCBI Taxonomy" id="70856"/>
    <lineage>
        <taxon>Bacteria</taxon>
        <taxon>Pseudomonadati</taxon>
        <taxon>Pseudomonadota</taxon>
        <taxon>Gammaproteobacteria</taxon>
        <taxon>Aeromonadales</taxon>
        <taxon>Aeromonadaceae</taxon>
        <taxon>Aeromonas</taxon>
    </lineage>
</organism>
<feature type="signal peptide" evidence="4">
    <location>
        <begin position="1"/>
        <end position="21"/>
    </location>
</feature>
<gene>
    <name evidence="5" type="ORF">KAT72_18385</name>
</gene>
<evidence type="ECO:0000313" key="5">
    <source>
        <dbReference type="EMBL" id="MBR7630933.1"/>
    </source>
</evidence>
<reference evidence="5 6" key="1">
    <citation type="submission" date="2021-04" db="EMBL/GenBank/DDBJ databases">
        <title>Draft Genome of Aeromonas popoffii ID682, isolated from a natural water source in Idaho.</title>
        <authorList>
            <person name="Testerman T."/>
            <person name="Graf J."/>
        </authorList>
    </citation>
    <scope>NUCLEOTIDE SEQUENCE [LARGE SCALE GENOMIC DNA]</scope>
    <source>
        <strain evidence="5 6">ID682</strain>
    </source>
</reference>
<dbReference type="SUPFAM" id="SSF53474">
    <property type="entry name" value="alpha/beta-Hydrolases"/>
    <property type="match status" value="1"/>
</dbReference>
<dbReference type="InterPro" id="IPR029058">
    <property type="entry name" value="AB_hydrolase_fold"/>
</dbReference>
<name>A0ABS5GUW0_9GAMM</name>
<evidence type="ECO:0000256" key="3">
    <source>
        <dbReference type="ARBA" id="ARBA00023098"/>
    </source>
</evidence>
<evidence type="ECO:0000256" key="2">
    <source>
        <dbReference type="ARBA" id="ARBA00022963"/>
    </source>
</evidence>
<keyword evidence="6" id="KW-1185">Reference proteome</keyword>
<dbReference type="PANTHER" id="PTHR10272:SF0">
    <property type="entry name" value="PLATELET-ACTIVATING FACTOR ACETYLHYDROLASE"/>
    <property type="match status" value="1"/>
</dbReference>
<keyword evidence="4" id="KW-0732">Signal</keyword>
<evidence type="ECO:0008006" key="7">
    <source>
        <dbReference type="Google" id="ProtNLM"/>
    </source>
</evidence>
<proteinExistence type="predicted"/>
<evidence type="ECO:0000256" key="4">
    <source>
        <dbReference type="SAM" id="SignalP"/>
    </source>
</evidence>
<keyword evidence="1" id="KW-0378">Hydrolase</keyword>
<feature type="chain" id="PRO_5045757182" description="Dienelactone hydrolase" evidence="4">
    <location>
        <begin position="22"/>
        <end position="330"/>
    </location>
</feature>
<evidence type="ECO:0000313" key="6">
    <source>
        <dbReference type="Proteomes" id="UP000675653"/>
    </source>
</evidence>
<sequence length="330" mass="35522">MSITFRLVLSLLIFMSTLSHAHEVGFRKVEVSSSETNNSFPMVLFYPTSSKPKLVEMGPFKMNVAIGGNISAGKFPLVMVSHGSGSSNLSYKDIAVSLAANGFMVAIPLHPKNNYMDNSLEGSLANYTNRPKHITSALDMLLGTPGLNSHIDSNKVAVLGHSVGGYTALAAAGGIANTGDLISLCRSKPSLSDPYCGPVREGTITQEIINNTKDNRIKALILMAPVGALFTAKDSLTEIDIPILLLRAEKDEELTEPYNCKLIEKNIVDQGKLTSITIANAGHYSFLTSFPDSLKSELGAIAQDPAGFDREAFQKTLGLRIINYLNSTLR</sequence>
<dbReference type="PANTHER" id="PTHR10272">
    <property type="entry name" value="PLATELET-ACTIVATING FACTOR ACETYLHYDROLASE"/>
    <property type="match status" value="1"/>
</dbReference>
<dbReference type="RefSeq" id="WP_212514490.1">
    <property type="nucleotide sequence ID" value="NZ_CAWQDX010000082.1"/>
</dbReference>
<dbReference type="PIRSF" id="PIRSF031982">
    <property type="entry name" value="UCP031982_abhydr"/>
    <property type="match status" value="1"/>
</dbReference>
<dbReference type="Pfam" id="PF07224">
    <property type="entry name" value="Chlorophyllase"/>
    <property type="match status" value="1"/>
</dbReference>
<protein>
    <recommendedName>
        <fullName evidence="7">Dienelactone hydrolase</fullName>
    </recommendedName>
</protein>
<dbReference type="InterPro" id="IPR017395">
    <property type="entry name" value="Chlorophyllase-like"/>
</dbReference>
<dbReference type="Proteomes" id="UP000675653">
    <property type="component" value="Unassembled WGS sequence"/>
</dbReference>